<keyword evidence="1 6" id="KW-0853">WD repeat</keyword>
<feature type="compositionally biased region" description="Basic and acidic residues" evidence="7">
    <location>
        <begin position="997"/>
        <end position="1009"/>
    </location>
</feature>
<dbReference type="CDD" id="cd00060">
    <property type="entry name" value="FHA"/>
    <property type="match status" value="1"/>
</dbReference>
<dbReference type="InterPro" id="IPR019775">
    <property type="entry name" value="WD40_repeat_CS"/>
</dbReference>
<keyword evidence="2" id="KW-0479">Metal-binding</keyword>
<dbReference type="GO" id="GO:0008270">
    <property type="term" value="F:zinc ion binding"/>
    <property type="evidence" value="ECO:0007669"/>
    <property type="project" value="UniProtKB-KW"/>
</dbReference>
<feature type="region of interest" description="Disordered" evidence="7">
    <location>
        <begin position="997"/>
        <end position="1147"/>
    </location>
</feature>
<evidence type="ECO:0000256" key="7">
    <source>
        <dbReference type="SAM" id="MobiDB-lite"/>
    </source>
</evidence>
<reference evidence="10 11" key="1">
    <citation type="submission" date="2020-04" db="EMBL/GenBank/DDBJ databases">
        <title>Perkinsus chesapeaki whole genome sequence.</title>
        <authorList>
            <person name="Bogema D.R."/>
        </authorList>
    </citation>
    <scope>NUCLEOTIDE SEQUENCE [LARGE SCALE GENOMIC DNA]</scope>
    <source>
        <strain evidence="10">ATCC PRA-425</strain>
    </source>
</reference>
<proteinExistence type="predicted"/>
<feature type="compositionally biased region" description="Polar residues" evidence="7">
    <location>
        <begin position="515"/>
        <end position="530"/>
    </location>
</feature>
<evidence type="ECO:0000313" key="10">
    <source>
        <dbReference type="EMBL" id="KAF4676030.1"/>
    </source>
</evidence>
<keyword evidence="5" id="KW-0862">Zinc</keyword>
<dbReference type="SUPFAM" id="SSF57850">
    <property type="entry name" value="RING/U-box"/>
    <property type="match status" value="1"/>
</dbReference>
<evidence type="ECO:0000256" key="4">
    <source>
        <dbReference type="ARBA" id="ARBA00022771"/>
    </source>
</evidence>
<feature type="repeat" description="WD" evidence="6">
    <location>
        <begin position="832"/>
        <end position="863"/>
    </location>
</feature>
<dbReference type="PRINTS" id="PR00320">
    <property type="entry name" value="GPROTEINBRPT"/>
</dbReference>
<evidence type="ECO:0000313" key="11">
    <source>
        <dbReference type="Proteomes" id="UP000591131"/>
    </source>
</evidence>
<feature type="compositionally biased region" description="Basic and acidic residues" evidence="7">
    <location>
        <begin position="202"/>
        <end position="222"/>
    </location>
</feature>
<feature type="compositionally biased region" description="Acidic residues" evidence="7">
    <location>
        <begin position="550"/>
        <end position="564"/>
    </location>
</feature>
<evidence type="ECO:0000256" key="6">
    <source>
        <dbReference type="PROSITE-ProRule" id="PRU00221"/>
    </source>
</evidence>
<dbReference type="PROSITE" id="PS00678">
    <property type="entry name" value="WD_REPEATS_1"/>
    <property type="match status" value="1"/>
</dbReference>
<comment type="caution">
    <text evidence="10">The sequence shown here is derived from an EMBL/GenBank/DDBJ whole genome shotgun (WGS) entry which is preliminary data.</text>
</comment>
<dbReference type="InterPro" id="IPR020472">
    <property type="entry name" value="WD40_PAC1"/>
</dbReference>
<dbReference type="InterPro" id="IPR001680">
    <property type="entry name" value="WD40_rpt"/>
</dbReference>
<dbReference type="InterPro" id="IPR000253">
    <property type="entry name" value="FHA_dom"/>
</dbReference>
<dbReference type="EMBL" id="JAAPAO010000039">
    <property type="protein sequence ID" value="KAF4676030.1"/>
    <property type="molecule type" value="Genomic_DNA"/>
</dbReference>
<feature type="region of interest" description="Disordered" evidence="7">
    <location>
        <begin position="1"/>
        <end position="24"/>
    </location>
</feature>
<feature type="repeat" description="WD" evidence="6">
    <location>
        <begin position="728"/>
        <end position="769"/>
    </location>
</feature>
<dbReference type="InterPro" id="IPR013083">
    <property type="entry name" value="Znf_RING/FYVE/PHD"/>
</dbReference>
<dbReference type="Proteomes" id="UP000591131">
    <property type="component" value="Unassembled WGS sequence"/>
</dbReference>
<dbReference type="OrthoDB" id="538223at2759"/>
<feature type="region of interest" description="Disordered" evidence="7">
    <location>
        <begin position="515"/>
        <end position="583"/>
    </location>
</feature>
<dbReference type="InterPro" id="IPR008984">
    <property type="entry name" value="SMAD_FHA_dom_sf"/>
</dbReference>
<dbReference type="PROSITE" id="PS50294">
    <property type="entry name" value="WD_REPEATS_REGION"/>
    <property type="match status" value="4"/>
</dbReference>
<gene>
    <name evidence="10" type="primary">WDR90_5</name>
    <name evidence="10" type="ORF">FOL47_006831</name>
</gene>
<feature type="compositionally biased region" description="Low complexity" evidence="7">
    <location>
        <begin position="1015"/>
        <end position="1028"/>
    </location>
</feature>
<feature type="repeat" description="WD" evidence="6">
    <location>
        <begin position="770"/>
        <end position="811"/>
    </location>
</feature>
<dbReference type="Gene3D" id="2.60.200.20">
    <property type="match status" value="1"/>
</dbReference>
<keyword evidence="3" id="KW-0677">Repeat</keyword>
<dbReference type="InterPro" id="IPR015943">
    <property type="entry name" value="WD40/YVTN_repeat-like_dom_sf"/>
</dbReference>
<feature type="compositionally biased region" description="Basic residues" evidence="7">
    <location>
        <begin position="1"/>
        <end position="11"/>
    </location>
</feature>
<dbReference type="CDD" id="cd16495">
    <property type="entry name" value="RING_CH-C4HC3_MARCH"/>
    <property type="match status" value="1"/>
</dbReference>
<protein>
    <submittedName>
        <fullName evidence="10">Katanin p80 (WD repeat containing) subunit B 1</fullName>
    </submittedName>
</protein>
<dbReference type="SUPFAM" id="SSF50978">
    <property type="entry name" value="WD40 repeat-like"/>
    <property type="match status" value="1"/>
</dbReference>
<dbReference type="FunFam" id="2.130.10.10:FF:000462">
    <property type="entry name" value="Katanin p80 WD40 repeat-containing subunit B1"/>
    <property type="match status" value="1"/>
</dbReference>
<dbReference type="SMART" id="SM00240">
    <property type="entry name" value="FHA"/>
    <property type="match status" value="1"/>
</dbReference>
<dbReference type="PANTHER" id="PTHR19845">
    <property type="entry name" value="KATANIN P80 SUBUNIT"/>
    <property type="match status" value="1"/>
</dbReference>
<dbReference type="SUPFAM" id="SSF49879">
    <property type="entry name" value="SMAD/FHA domain"/>
    <property type="match status" value="1"/>
</dbReference>
<dbReference type="Gene3D" id="3.30.40.10">
    <property type="entry name" value="Zinc/RING finger domain, C3HC4 (zinc finger)"/>
    <property type="match status" value="1"/>
</dbReference>
<feature type="compositionally biased region" description="Low complexity" evidence="7">
    <location>
        <begin position="1127"/>
        <end position="1147"/>
    </location>
</feature>
<organism evidence="10 11">
    <name type="scientific">Perkinsus chesapeaki</name>
    <name type="common">Clam parasite</name>
    <name type="synonym">Perkinsus andrewsi</name>
    <dbReference type="NCBI Taxonomy" id="330153"/>
    <lineage>
        <taxon>Eukaryota</taxon>
        <taxon>Sar</taxon>
        <taxon>Alveolata</taxon>
        <taxon>Perkinsozoa</taxon>
        <taxon>Perkinsea</taxon>
        <taxon>Perkinsida</taxon>
        <taxon>Perkinsidae</taxon>
        <taxon>Perkinsus</taxon>
    </lineage>
</organism>
<feature type="repeat" description="WD" evidence="6">
    <location>
        <begin position="683"/>
        <end position="718"/>
    </location>
</feature>
<keyword evidence="4" id="KW-0863">Zinc-finger</keyword>
<accession>A0A7J6MXT0</accession>
<dbReference type="GO" id="GO:0007019">
    <property type="term" value="P:microtubule depolymerization"/>
    <property type="evidence" value="ECO:0007669"/>
    <property type="project" value="TreeGrafter"/>
</dbReference>
<dbReference type="Pfam" id="PF12906">
    <property type="entry name" value="RINGv"/>
    <property type="match status" value="1"/>
</dbReference>
<feature type="compositionally biased region" description="Polar residues" evidence="7">
    <location>
        <begin position="1114"/>
        <end position="1126"/>
    </location>
</feature>
<dbReference type="CDD" id="cd00200">
    <property type="entry name" value="WD40"/>
    <property type="match status" value="1"/>
</dbReference>
<sequence>MVPNLRRRRSSSTKQATTGSSSGPSVEVIARTFTWSHDSKGLFDYEAKSVFKRNYRAKMCDEGFVVNRTNCDVQMVPASQSEEDEEALSPMGSAATVANAGLDSSASPLGRQTSSIVRPKSLLKLYEREGTYWVEAARQRGSQDGEGYSSDSSAGANGPVKLWQVIRHTKGAGHRLAEGDVLKLGRFKIRVKEIVTTEEEAEERRRAAEQDTRDRELSDDRASAMTVSTEIRNGVEDEVPVSERVCRICYDVAEKENPLVAPCTCKGSMKYIHLKCLRQWMDGRLCLRPDPYGSSDRDGHPLANSYFWRSLDCELCKTSYPSVVEYPAENGRIRRVDLYVIPRPAPPYIILESKIKHHSSRRSSNSSESAAPQKGLHIMSLGNNPRETIRVGRGHDADVRINDISVSRCHAVVRLVPGGRGKRPYFVLEDQKSKFGTLVRAPNPLRLEVSRGIIDFNASAKKTGPKPAQGCLTLQQGRSVIQLQLRRPSVIQKVLACGGSSGADGMPGKVTCTLSYAPPTTSGPLTVRSNTPRRDGERRTAQDRARTDFDLPEGEDECAEDAEDPQPISPSHSLPQAVEDCEIPPRRSEAVIVGRSSPERMSEALLGLLRVAAVSVVVASLPPILTPDRRAVTIGVEEWKENQQRVGGVEGSIMASPSIAGSARSHSSIKSDGFSGVFNVTSFTAHSDRVVCCRLGAASGHFLATGGEDRRVNVWRLEKAGNSALMSLNGHSSPVSCVVFDRQEEIIASGCTGGGIKVWDVATSKMVSSLPGHKTECTTVEFHPYGSFFATASADTNIKIWDLRQQKCVQIYRGHHFGAATNGPKDGRIGVVRFSPHGKWLVGGGGDGSVRLWDLSAGKLLKDMEQSHRDAVTSLDFHPADFYLISSSQDRTCKLWNCDTFSLAGTSELDQSAVKLVKFRPDGSSLLHASQDALKVFSWDPESCRIACEAVHPLPSVGDWQGAADMRVSSSSASRAVVVSLDGTQVRVWRLNHLDEPIDKTPRAPPEPRRLRKLPSLNPAPAAADSSPVVRHERPKTAITERSQAVTQSVPLAAESARSTVRRCASPRPSPTVASSPNGSASSSTLGEEHHHPLVKEKRHKPRQRTVGPLRPSPTLSRQTSLNDSDLASNKSPKSSPSSKSAAARSLRPSVLSNPSFLKSLRKQLSAVRKFKRLWLEEIDETSALDICCKGDKNSPALIVGMLDNVFHVDKSYVVTLAQCQKTLLPELRLVCGRPETRETAMAAVRTLLRNFGALIIATRSAGTDGKTANGQFASIHRMLAAEQHLRHRSPLPADVLDTMNELERFIAADNSSSNIEVNPNGR</sequence>
<evidence type="ECO:0000259" key="9">
    <source>
        <dbReference type="PROSITE" id="PS51292"/>
    </source>
</evidence>
<feature type="domain" description="RING-CH-type" evidence="9">
    <location>
        <begin position="238"/>
        <end position="323"/>
    </location>
</feature>
<evidence type="ECO:0000256" key="1">
    <source>
        <dbReference type="ARBA" id="ARBA00022574"/>
    </source>
</evidence>
<feature type="domain" description="FHA" evidence="8">
    <location>
        <begin position="389"/>
        <end position="439"/>
    </location>
</feature>
<dbReference type="GO" id="GO:0008352">
    <property type="term" value="C:katanin complex"/>
    <property type="evidence" value="ECO:0007669"/>
    <property type="project" value="TreeGrafter"/>
</dbReference>
<dbReference type="InterPro" id="IPR011016">
    <property type="entry name" value="Znf_RING-CH"/>
</dbReference>
<dbReference type="SMART" id="SM00320">
    <property type="entry name" value="WD40"/>
    <property type="match status" value="7"/>
</dbReference>
<feature type="region of interest" description="Disordered" evidence="7">
    <location>
        <begin position="198"/>
        <end position="223"/>
    </location>
</feature>
<keyword evidence="11" id="KW-1185">Reference proteome</keyword>
<feature type="compositionally biased region" description="Polar residues" evidence="7">
    <location>
        <begin position="1040"/>
        <end position="1050"/>
    </location>
</feature>
<dbReference type="Pfam" id="PF00400">
    <property type="entry name" value="WD40"/>
    <property type="match status" value="5"/>
</dbReference>
<dbReference type="PROSITE" id="PS51292">
    <property type="entry name" value="ZF_RING_CH"/>
    <property type="match status" value="1"/>
</dbReference>
<evidence type="ECO:0000256" key="2">
    <source>
        <dbReference type="ARBA" id="ARBA00022723"/>
    </source>
</evidence>
<feature type="compositionally biased region" description="Basic and acidic residues" evidence="7">
    <location>
        <begin position="532"/>
        <end position="549"/>
    </location>
</feature>
<evidence type="ECO:0000256" key="5">
    <source>
        <dbReference type="ARBA" id="ARBA00022833"/>
    </source>
</evidence>
<feature type="compositionally biased region" description="Polar residues" evidence="7">
    <location>
        <begin position="12"/>
        <end position="24"/>
    </location>
</feature>
<dbReference type="Gene3D" id="2.130.10.10">
    <property type="entry name" value="YVTN repeat-like/Quinoprotein amine dehydrogenase"/>
    <property type="match status" value="2"/>
</dbReference>
<feature type="region of interest" description="Disordered" evidence="7">
    <location>
        <begin position="356"/>
        <end position="379"/>
    </location>
</feature>
<evidence type="ECO:0000259" key="8">
    <source>
        <dbReference type="PROSITE" id="PS50006"/>
    </source>
</evidence>
<dbReference type="PROSITE" id="PS50006">
    <property type="entry name" value="FHA_DOMAIN"/>
    <property type="match status" value="1"/>
</dbReference>
<dbReference type="PROSITE" id="PS50082">
    <property type="entry name" value="WD_REPEATS_2"/>
    <property type="match status" value="5"/>
</dbReference>
<feature type="compositionally biased region" description="Low complexity" evidence="7">
    <location>
        <begin position="1075"/>
        <end position="1084"/>
    </location>
</feature>
<dbReference type="Pfam" id="PF00498">
    <property type="entry name" value="FHA"/>
    <property type="match status" value="1"/>
</dbReference>
<feature type="compositionally biased region" description="Basic and acidic residues" evidence="7">
    <location>
        <begin position="1087"/>
        <end position="1096"/>
    </location>
</feature>
<dbReference type="PANTHER" id="PTHR19845:SF0">
    <property type="entry name" value="KATANIN P80 WD40 REPEAT-CONTAINING SUBUNIT B1"/>
    <property type="match status" value="1"/>
</dbReference>
<name>A0A7J6MXT0_PERCH</name>
<feature type="repeat" description="WD" evidence="6">
    <location>
        <begin position="865"/>
        <end position="897"/>
    </location>
</feature>
<evidence type="ECO:0000256" key="3">
    <source>
        <dbReference type="ARBA" id="ARBA00022737"/>
    </source>
</evidence>
<dbReference type="InterPro" id="IPR036322">
    <property type="entry name" value="WD40_repeat_dom_sf"/>
</dbReference>
<dbReference type="SMART" id="SM00744">
    <property type="entry name" value="RINGv"/>
    <property type="match status" value="1"/>
</dbReference>